<dbReference type="AlphaFoldDB" id="A0A345YD52"/>
<accession>A0A345YD52</accession>
<dbReference type="Proteomes" id="UP000254508">
    <property type="component" value="Chromosome"/>
</dbReference>
<dbReference type="GO" id="GO:0046872">
    <property type="term" value="F:metal ion binding"/>
    <property type="evidence" value="ECO:0007669"/>
    <property type="project" value="UniProtKB-KW"/>
</dbReference>
<evidence type="ECO:0000259" key="2">
    <source>
        <dbReference type="PROSITE" id="PS51819"/>
    </source>
</evidence>
<organism evidence="3 4">
    <name type="scientific">Erythrobacter aureus</name>
    <dbReference type="NCBI Taxonomy" id="2182384"/>
    <lineage>
        <taxon>Bacteria</taxon>
        <taxon>Pseudomonadati</taxon>
        <taxon>Pseudomonadota</taxon>
        <taxon>Alphaproteobacteria</taxon>
        <taxon>Sphingomonadales</taxon>
        <taxon>Erythrobacteraceae</taxon>
        <taxon>Erythrobacter/Porphyrobacter group</taxon>
        <taxon>Erythrobacter</taxon>
    </lineage>
</organism>
<dbReference type="KEGG" id="err:DVR09_05420"/>
<keyword evidence="1" id="KW-0479">Metal-binding</keyword>
<dbReference type="InterPro" id="IPR029068">
    <property type="entry name" value="Glyas_Bleomycin-R_OHBP_Dase"/>
</dbReference>
<dbReference type="InterPro" id="IPR037523">
    <property type="entry name" value="VOC_core"/>
</dbReference>
<sequence length="144" mass="15692">METALEHRAFDVGFVTRDAEPMQRFYQDVLGLQHVATIPVGPDTLIKLAYGRSILKLYVPAAPPTPSADPERWASQAGIRYITVPVDDARATLERCRNAGAPIYSEIVELPADRRAAIVGDPDGNAIELFEDPASMARKTGETA</sequence>
<feature type="domain" description="VOC" evidence="2">
    <location>
        <begin position="8"/>
        <end position="132"/>
    </location>
</feature>
<reference evidence="4" key="1">
    <citation type="submission" date="2018-07" db="EMBL/GenBank/DDBJ databases">
        <title>Genome sequence of Erythrobacter strain YH-07, an antagonistic bacterium isolated from Yellow Sea.</title>
        <authorList>
            <person name="Tang T."/>
            <person name="Liu Q."/>
            <person name="Sun X."/>
        </authorList>
    </citation>
    <scope>NUCLEOTIDE SEQUENCE [LARGE SCALE GENOMIC DNA]</scope>
    <source>
        <strain evidence="4">YH-07</strain>
    </source>
</reference>
<evidence type="ECO:0000313" key="4">
    <source>
        <dbReference type="Proteomes" id="UP000254508"/>
    </source>
</evidence>
<dbReference type="GO" id="GO:0046491">
    <property type="term" value="P:L-methylmalonyl-CoA metabolic process"/>
    <property type="evidence" value="ECO:0007669"/>
    <property type="project" value="TreeGrafter"/>
</dbReference>
<dbReference type="GO" id="GO:0004493">
    <property type="term" value="F:methylmalonyl-CoA epimerase activity"/>
    <property type="evidence" value="ECO:0007669"/>
    <property type="project" value="TreeGrafter"/>
</dbReference>
<protein>
    <submittedName>
        <fullName evidence="3">VOC family protein</fullName>
    </submittedName>
</protein>
<dbReference type="Pfam" id="PF00903">
    <property type="entry name" value="Glyoxalase"/>
    <property type="match status" value="1"/>
</dbReference>
<dbReference type="InterPro" id="IPR051785">
    <property type="entry name" value="MMCE/EMCE_epimerase"/>
</dbReference>
<evidence type="ECO:0000256" key="1">
    <source>
        <dbReference type="ARBA" id="ARBA00022723"/>
    </source>
</evidence>
<dbReference type="RefSeq" id="WP_115416040.1">
    <property type="nucleotide sequence ID" value="NZ_CP031357.1"/>
</dbReference>
<dbReference type="Gene3D" id="3.10.180.10">
    <property type="entry name" value="2,3-Dihydroxybiphenyl 1,2-Dioxygenase, domain 1"/>
    <property type="match status" value="1"/>
</dbReference>
<proteinExistence type="predicted"/>
<dbReference type="EMBL" id="CP031357">
    <property type="protein sequence ID" value="AXK41854.1"/>
    <property type="molecule type" value="Genomic_DNA"/>
</dbReference>
<dbReference type="PANTHER" id="PTHR43048:SF5">
    <property type="entry name" value="BLR5325 PROTEIN"/>
    <property type="match status" value="1"/>
</dbReference>
<evidence type="ECO:0000313" key="3">
    <source>
        <dbReference type="EMBL" id="AXK41854.1"/>
    </source>
</evidence>
<dbReference type="SUPFAM" id="SSF54593">
    <property type="entry name" value="Glyoxalase/Bleomycin resistance protein/Dihydroxybiphenyl dioxygenase"/>
    <property type="match status" value="1"/>
</dbReference>
<name>A0A345YD52_9SPHN</name>
<dbReference type="OrthoDB" id="9803142at2"/>
<dbReference type="InterPro" id="IPR004360">
    <property type="entry name" value="Glyas_Fos-R_dOase_dom"/>
</dbReference>
<dbReference type="PANTHER" id="PTHR43048">
    <property type="entry name" value="METHYLMALONYL-COA EPIMERASE"/>
    <property type="match status" value="1"/>
</dbReference>
<dbReference type="PROSITE" id="PS51819">
    <property type="entry name" value="VOC"/>
    <property type="match status" value="1"/>
</dbReference>
<keyword evidence="4" id="KW-1185">Reference proteome</keyword>
<gene>
    <name evidence="3" type="ORF">DVR09_05420</name>
</gene>